<proteinExistence type="predicted"/>
<gene>
    <name evidence="2" type="ORF">EHF33_09025</name>
</gene>
<accession>A0A3G8YBX0</accession>
<dbReference type="EMBL" id="CP034183">
    <property type="protein sequence ID" value="AZI42872.1"/>
    <property type="molecule type" value="Genomic_DNA"/>
</dbReference>
<keyword evidence="3" id="KW-1185">Reference proteome</keyword>
<dbReference type="KEGG" id="dph:EHF33_09025"/>
<sequence length="327" mass="34440">MFAPLILTALLAGGSAAPTFAPGSHVLLTGTVITQAGANRGTGNAKSVYLTQPALTDIRGQPVAAEPWLNTPLTVTSQTAAAYILSGGQTVLLLPKRNLAAKVVFALVKNKETQALAGEFVSRMVWPNGRLHGLCEIAAGYHADVDARRARVVGVWRVRALGFAAGSGLSLSPQGGLVQGDMVHNERISASPLFVQFSGLEEIKALSAVLDSSLQEQSAKLMALAPQRCTHLGIQYASADDLRRSLSLSAPPAHPPRGGDPDKAEKALLGQTRQQVLALYGSPNELGTLEQILKLPHWNYGAGGYDNMQIDFGTAGRVIRAAITRSP</sequence>
<organism evidence="2 3">
    <name type="scientific">Deinococcus psychrotolerans</name>
    <dbReference type="NCBI Taxonomy" id="2489213"/>
    <lineage>
        <taxon>Bacteria</taxon>
        <taxon>Thermotogati</taxon>
        <taxon>Deinococcota</taxon>
        <taxon>Deinococci</taxon>
        <taxon>Deinococcales</taxon>
        <taxon>Deinococcaceae</taxon>
        <taxon>Deinococcus</taxon>
    </lineage>
</organism>
<keyword evidence="1" id="KW-0732">Signal</keyword>
<name>A0A3G8YBX0_9DEIO</name>
<evidence type="ECO:0000313" key="3">
    <source>
        <dbReference type="Proteomes" id="UP000276417"/>
    </source>
</evidence>
<dbReference type="Proteomes" id="UP000276417">
    <property type="component" value="Chromosome 1"/>
</dbReference>
<feature type="signal peptide" evidence="1">
    <location>
        <begin position="1"/>
        <end position="21"/>
    </location>
</feature>
<evidence type="ECO:0000313" key="2">
    <source>
        <dbReference type="EMBL" id="AZI42872.1"/>
    </source>
</evidence>
<feature type="chain" id="PRO_5018014997" evidence="1">
    <location>
        <begin position="22"/>
        <end position="327"/>
    </location>
</feature>
<dbReference type="AlphaFoldDB" id="A0A3G8YBX0"/>
<protein>
    <submittedName>
        <fullName evidence="2">Uncharacterized protein</fullName>
    </submittedName>
</protein>
<reference evidence="2 3" key="1">
    <citation type="submission" date="2018-11" db="EMBL/GenBank/DDBJ databases">
        <title>Deinococcus shelandsis sp. nov., isolated from South Shetland Islands soil of Antarctica.</title>
        <authorList>
            <person name="Tian J."/>
        </authorList>
    </citation>
    <scope>NUCLEOTIDE SEQUENCE [LARGE SCALE GENOMIC DNA]</scope>
    <source>
        <strain evidence="2 3">S14-83T</strain>
    </source>
</reference>
<dbReference type="RefSeq" id="WP_124870297.1">
    <property type="nucleotide sequence ID" value="NZ_CP034183.1"/>
</dbReference>
<dbReference type="OrthoDB" id="60177at2"/>
<evidence type="ECO:0000256" key="1">
    <source>
        <dbReference type="SAM" id="SignalP"/>
    </source>
</evidence>